<dbReference type="AlphaFoldDB" id="A0AAN8QFP3"/>
<organism evidence="2 3">
    <name type="scientific">Coregonus suidteri</name>
    <dbReference type="NCBI Taxonomy" id="861788"/>
    <lineage>
        <taxon>Eukaryota</taxon>
        <taxon>Metazoa</taxon>
        <taxon>Chordata</taxon>
        <taxon>Craniata</taxon>
        <taxon>Vertebrata</taxon>
        <taxon>Euteleostomi</taxon>
        <taxon>Actinopterygii</taxon>
        <taxon>Neopterygii</taxon>
        <taxon>Teleostei</taxon>
        <taxon>Protacanthopterygii</taxon>
        <taxon>Salmoniformes</taxon>
        <taxon>Salmonidae</taxon>
        <taxon>Coregoninae</taxon>
        <taxon>Coregonus</taxon>
    </lineage>
</organism>
<evidence type="ECO:0000256" key="1">
    <source>
        <dbReference type="SAM" id="Coils"/>
    </source>
</evidence>
<dbReference type="Proteomes" id="UP001356427">
    <property type="component" value="Unassembled WGS sequence"/>
</dbReference>
<sequence>MRKPKRMLQRRGGGYFRPEEGLRPRELILSQKICEMIPQQFTPLLNPYDDDEQLDPPILIELIPCAMEKQQCLELAPAAKTPVRPIKRPRTDMNQAPIDVLVLEREKNLLQIEVLNLQKELLQIQKQKLLQGNKCPLSKEC</sequence>
<evidence type="ECO:0000313" key="3">
    <source>
        <dbReference type="Proteomes" id="UP001356427"/>
    </source>
</evidence>
<accession>A0AAN8QFP3</accession>
<proteinExistence type="predicted"/>
<keyword evidence="1" id="KW-0175">Coiled coil</keyword>
<feature type="coiled-coil region" evidence="1">
    <location>
        <begin position="100"/>
        <end position="127"/>
    </location>
</feature>
<reference evidence="2 3" key="1">
    <citation type="submission" date="2021-04" db="EMBL/GenBank/DDBJ databases">
        <authorList>
            <person name="De Guttry C."/>
            <person name="Zahm M."/>
            <person name="Klopp C."/>
            <person name="Cabau C."/>
            <person name="Louis A."/>
            <person name="Berthelot C."/>
            <person name="Parey E."/>
            <person name="Roest Crollius H."/>
            <person name="Montfort J."/>
            <person name="Robinson-Rechavi M."/>
            <person name="Bucao C."/>
            <person name="Bouchez O."/>
            <person name="Gislard M."/>
            <person name="Lluch J."/>
            <person name="Milhes M."/>
            <person name="Lampietro C."/>
            <person name="Lopez Roques C."/>
            <person name="Donnadieu C."/>
            <person name="Braasch I."/>
            <person name="Desvignes T."/>
            <person name="Postlethwait J."/>
            <person name="Bobe J."/>
            <person name="Wedekind C."/>
            <person name="Guiguen Y."/>
        </authorList>
    </citation>
    <scope>NUCLEOTIDE SEQUENCE [LARGE SCALE GENOMIC DNA]</scope>
    <source>
        <strain evidence="2">Cs_M1</strain>
        <tissue evidence="2">Blood</tissue>
    </source>
</reference>
<keyword evidence="3" id="KW-1185">Reference proteome</keyword>
<evidence type="ECO:0000313" key="2">
    <source>
        <dbReference type="EMBL" id="KAK6297261.1"/>
    </source>
</evidence>
<name>A0AAN8QFP3_9TELE</name>
<comment type="caution">
    <text evidence="2">The sequence shown here is derived from an EMBL/GenBank/DDBJ whole genome shotgun (WGS) entry which is preliminary data.</text>
</comment>
<dbReference type="EMBL" id="JAGTTL010000031">
    <property type="protein sequence ID" value="KAK6297261.1"/>
    <property type="molecule type" value="Genomic_DNA"/>
</dbReference>
<gene>
    <name evidence="2" type="ORF">J4Q44_G00318440</name>
</gene>
<protein>
    <submittedName>
        <fullName evidence="2">Uncharacterized protein</fullName>
    </submittedName>
</protein>